<dbReference type="Proteomes" id="UP000822688">
    <property type="component" value="Chromosome 3"/>
</dbReference>
<organism evidence="2 3">
    <name type="scientific">Ceratodon purpureus</name>
    <name type="common">Fire moss</name>
    <name type="synonym">Dicranum purpureum</name>
    <dbReference type="NCBI Taxonomy" id="3225"/>
    <lineage>
        <taxon>Eukaryota</taxon>
        <taxon>Viridiplantae</taxon>
        <taxon>Streptophyta</taxon>
        <taxon>Embryophyta</taxon>
        <taxon>Bryophyta</taxon>
        <taxon>Bryophytina</taxon>
        <taxon>Bryopsida</taxon>
        <taxon>Dicranidae</taxon>
        <taxon>Pseudoditrichales</taxon>
        <taxon>Ditrichaceae</taxon>
        <taxon>Ceratodon</taxon>
    </lineage>
</organism>
<name>A0A8T0ILY0_CERPU</name>
<protein>
    <submittedName>
        <fullName evidence="2">Uncharacterized protein</fullName>
    </submittedName>
</protein>
<feature type="region of interest" description="Disordered" evidence="1">
    <location>
        <begin position="120"/>
        <end position="148"/>
    </location>
</feature>
<feature type="compositionally biased region" description="Basic residues" evidence="1">
    <location>
        <begin position="130"/>
        <end position="141"/>
    </location>
</feature>
<evidence type="ECO:0000313" key="3">
    <source>
        <dbReference type="Proteomes" id="UP000822688"/>
    </source>
</evidence>
<gene>
    <name evidence="2" type="ORF">KC19_3G197600</name>
</gene>
<sequence length="148" mass="17509">MTSSTNTRHALSLRCTDERLIEIQPVELRCHLRRPTPPSRGLRFLLLLLLLHRRFLRHALHLLSGVHLRRLQMSNLHGRQRYRSGCKRNLPKSRQRLHRHNPLSPLNLRCQITHKNLLHKPPQSFAIRSQKARNPRSKTRNTKSTNKN</sequence>
<dbReference type="AlphaFoldDB" id="A0A8T0ILY0"/>
<keyword evidence="3" id="KW-1185">Reference proteome</keyword>
<accession>A0A8T0ILY0</accession>
<evidence type="ECO:0000256" key="1">
    <source>
        <dbReference type="SAM" id="MobiDB-lite"/>
    </source>
</evidence>
<evidence type="ECO:0000313" key="2">
    <source>
        <dbReference type="EMBL" id="KAG0584262.1"/>
    </source>
</evidence>
<dbReference type="EMBL" id="CM026423">
    <property type="protein sequence ID" value="KAG0584262.1"/>
    <property type="molecule type" value="Genomic_DNA"/>
</dbReference>
<comment type="caution">
    <text evidence="2">The sequence shown here is derived from an EMBL/GenBank/DDBJ whole genome shotgun (WGS) entry which is preliminary data.</text>
</comment>
<proteinExistence type="predicted"/>
<reference evidence="2" key="1">
    <citation type="submission" date="2020-06" db="EMBL/GenBank/DDBJ databases">
        <title>WGS assembly of Ceratodon purpureus strain R40.</title>
        <authorList>
            <person name="Carey S.B."/>
            <person name="Jenkins J."/>
            <person name="Shu S."/>
            <person name="Lovell J.T."/>
            <person name="Sreedasyam A."/>
            <person name="Maumus F."/>
            <person name="Tiley G.P."/>
            <person name="Fernandez-Pozo N."/>
            <person name="Barry K."/>
            <person name="Chen C."/>
            <person name="Wang M."/>
            <person name="Lipzen A."/>
            <person name="Daum C."/>
            <person name="Saski C.A."/>
            <person name="Payton A.C."/>
            <person name="Mcbreen J.C."/>
            <person name="Conrad R.E."/>
            <person name="Kollar L.M."/>
            <person name="Olsson S."/>
            <person name="Huttunen S."/>
            <person name="Landis J.B."/>
            <person name="Wickett N.J."/>
            <person name="Johnson M.G."/>
            <person name="Rensing S.A."/>
            <person name="Grimwood J."/>
            <person name="Schmutz J."/>
            <person name="Mcdaniel S.F."/>
        </authorList>
    </citation>
    <scope>NUCLEOTIDE SEQUENCE</scope>
    <source>
        <strain evidence="2">R40</strain>
    </source>
</reference>